<name>A0A0V1IJZ4_TRIPS</name>
<gene>
    <name evidence="2" type="primary">PGBD3</name>
    <name evidence="2" type="ORF">T4B_2924</name>
</gene>
<dbReference type="Pfam" id="PF13843">
    <property type="entry name" value="DDE_Tnp_1_7"/>
    <property type="match status" value="1"/>
</dbReference>
<accession>A0A0V1IJZ4</accession>
<feature type="domain" description="PiggyBac transposable element-derived protein" evidence="1">
    <location>
        <begin position="301"/>
        <end position="401"/>
    </location>
</feature>
<proteinExistence type="predicted"/>
<protein>
    <submittedName>
        <fullName evidence="2">PiggyBac transposable element-derived protein 3</fullName>
    </submittedName>
</protein>
<evidence type="ECO:0000313" key="3">
    <source>
        <dbReference type="Proteomes" id="UP000054805"/>
    </source>
</evidence>
<reference evidence="2 3" key="1">
    <citation type="submission" date="2015-01" db="EMBL/GenBank/DDBJ databases">
        <title>Evolution of Trichinella species and genotypes.</title>
        <authorList>
            <person name="Korhonen P.K."/>
            <person name="Edoardo P."/>
            <person name="Giuseppe L.R."/>
            <person name="Gasser R.B."/>
        </authorList>
    </citation>
    <scope>NUCLEOTIDE SEQUENCE [LARGE SCALE GENOMIC DNA]</scope>
    <source>
        <strain evidence="2">ISS588</strain>
    </source>
</reference>
<evidence type="ECO:0000259" key="1">
    <source>
        <dbReference type="Pfam" id="PF13843"/>
    </source>
</evidence>
<keyword evidence="3" id="KW-1185">Reference proteome</keyword>
<dbReference type="PANTHER" id="PTHR47272:SF2">
    <property type="entry name" value="PIGGYBAC TRANSPOSABLE ELEMENT-DERIVED PROTEIN 3-LIKE"/>
    <property type="match status" value="1"/>
</dbReference>
<dbReference type="InterPro" id="IPR029526">
    <property type="entry name" value="PGBD"/>
</dbReference>
<dbReference type="AlphaFoldDB" id="A0A0V1IJZ4"/>
<sequence>MIFWLLRQIFYGRGCGSKQTIRSCVEIVFLYLQVQLKERGIWSCETIRQNRLRDASLEDDATLQRKGRGAFTKVTDQTNGVSIVIWFDNKTMLLSSTFACNISTSLCLAIKPMEMSRRRRKIITRSEQDDIRLCQTSHWPKTCFVRSSVLDTSLMASMSAAAVTRPCSRASPCSKAIFWGGMWRLLLLVRRIVMLSGYYSLPHVQHYWSTQPDMGGSSCIQHNEQELLRGTEEIHPLFRQSEAHQRRQNDVDEAMVPYFSRHSAKMFIQGKSICFSYKIWMLCGNDGYSYHINTVHIKKTRMPFDYRSDGKVYCAKWYNNSVVTAASNEQTHSPLQKFKRRIEGQRKDINQPDLIRSYNNGMGGVDLLDRLLLEYWLSIRGKKMVLAAFVNILNVATVAAWRIHCKAKQKSLMHLKFRRQVILYLWQPDCLQDKCHNYQKYVTIAHMGFATQGSCRACQK</sequence>
<evidence type="ECO:0000313" key="2">
    <source>
        <dbReference type="EMBL" id="KRZ23038.1"/>
    </source>
</evidence>
<comment type="caution">
    <text evidence="2">The sequence shown here is derived from an EMBL/GenBank/DDBJ whole genome shotgun (WGS) entry which is preliminary data.</text>
</comment>
<dbReference type="EMBL" id="JYDS01000156">
    <property type="protein sequence ID" value="KRZ23038.1"/>
    <property type="molecule type" value="Genomic_DNA"/>
</dbReference>
<dbReference type="Proteomes" id="UP000054805">
    <property type="component" value="Unassembled WGS sequence"/>
</dbReference>
<dbReference type="PANTHER" id="PTHR47272">
    <property type="entry name" value="DDE_TNP_1_7 DOMAIN-CONTAINING PROTEIN"/>
    <property type="match status" value="1"/>
</dbReference>
<organism evidence="2 3">
    <name type="scientific">Trichinella pseudospiralis</name>
    <name type="common">Parasitic roundworm</name>
    <dbReference type="NCBI Taxonomy" id="6337"/>
    <lineage>
        <taxon>Eukaryota</taxon>
        <taxon>Metazoa</taxon>
        <taxon>Ecdysozoa</taxon>
        <taxon>Nematoda</taxon>
        <taxon>Enoplea</taxon>
        <taxon>Dorylaimia</taxon>
        <taxon>Trichinellida</taxon>
        <taxon>Trichinellidae</taxon>
        <taxon>Trichinella</taxon>
    </lineage>
</organism>